<evidence type="ECO:0000313" key="4">
    <source>
        <dbReference type="Proteomes" id="UP000054359"/>
    </source>
</evidence>
<evidence type="ECO:0000259" key="2">
    <source>
        <dbReference type="PROSITE" id="PS50948"/>
    </source>
</evidence>
<accession>A0A087UKG5</accession>
<gene>
    <name evidence="3" type="ORF">X975_13387</name>
</gene>
<evidence type="ECO:0000256" key="1">
    <source>
        <dbReference type="SAM" id="SignalP"/>
    </source>
</evidence>
<dbReference type="AlphaFoldDB" id="A0A087UKG5"/>
<dbReference type="Proteomes" id="UP000054359">
    <property type="component" value="Unassembled WGS sequence"/>
</dbReference>
<feature type="chain" id="PRO_5001830657" description="Apple domain-containing protein" evidence="1">
    <location>
        <begin position="20"/>
        <end position="95"/>
    </location>
</feature>
<keyword evidence="4" id="KW-1185">Reference proteome</keyword>
<dbReference type="OMA" id="NPNETEC"/>
<dbReference type="EMBL" id="KK120242">
    <property type="protein sequence ID" value="KFM77854.1"/>
    <property type="molecule type" value="Genomic_DNA"/>
</dbReference>
<dbReference type="OrthoDB" id="10496120at2759"/>
<dbReference type="Pfam" id="PF00024">
    <property type="entry name" value="PAN_1"/>
    <property type="match status" value="1"/>
</dbReference>
<dbReference type="PROSITE" id="PS50948">
    <property type="entry name" value="PAN"/>
    <property type="match status" value="1"/>
</dbReference>
<dbReference type="SUPFAM" id="SSF57414">
    <property type="entry name" value="Hairpin loop containing domain-like"/>
    <property type="match status" value="1"/>
</dbReference>
<feature type="domain" description="Apple" evidence="2">
    <location>
        <begin position="21"/>
        <end position="95"/>
    </location>
</feature>
<evidence type="ECO:0000313" key="3">
    <source>
        <dbReference type="EMBL" id="KFM77854.1"/>
    </source>
</evidence>
<keyword evidence="1" id="KW-0732">Signal</keyword>
<name>A0A087UKG5_STEMI</name>
<feature type="signal peptide" evidence="1">
    <location>
        <begin position="1"/>
        <end position="19"/>
    </location>
</feature>
<dbReference type="InterPro" id="IPR003609">
    <property type="entry name" value="Pan_app"/>
</dbReference>
<reference evidence="3 4" key="1">
    <citation type="submission" date="2013-11" db="EMBL/GenBank/DDBJ databases">
        <title>Genome sequencing of Stegodyphus mimosarum.</title>
        <authorList>
            <person name="Bechsgaard J."/>
        </authorList>
    </citation>
    <scope>NUCLEOTIDE SEQUENCE [LARGE SCALE GENOMIC DNA]</scope>
</reference>
<organism evidence="3 4">
    <name type="scientific">Stegodyphus mimosarum</name>
    <name type="common">African social velvet spider</name>
    <dbReference type="NCBI Taxonomy" id="407821"/>
    <lineage>
        <taxon>Eukaryota</taxon>
        <taxon>Metazoa</taxon>
        <taxon>Ecdysozoa</taxon>
        <taxon>Arthropoda</taxon>
        <taxon>Chelicerata</taxon>
        <taxon>Arachnida</taxon>
        <taxon>Araneae</taxon>
        <taxon>Araneomorphae</taxon>
        <taxon>Entelegynae</taxon>
        <taxon>Eresoidea</taxon>
        <taxon>Eresidae</taxon>
        <taxon>Stegodyphus</taxon>
    </lineage>
</organism>
<dbReference type="Gene3D" id="3.50.4.10">
    <property type="entry name" value="Hepatocyte Growth Factor"/>
    <property type="match status" value="1"/>
</dbReference>
<feature type="non-terminal residue" evidence="3">
    <location>
        <position position="95"/>
    </location>
</feature>
<proteinExistence type="predicted"/>
<sequence length="95" mass="10379">MPWTIFLFCCLAAVNSASGKCSRAGATESFILSTNAMTSSSNIYKRIMGSSLIDCTRTCLDDVTCESFTFLRNQNETQCLLTAGGTDSSKRYPEH</sequence>
<protein>
    <recommendedName>
        <fullName evidence="2">Apple domain-containing protein</fullName>
    </recommendedName>
</protein>